<organism evidence="1">
    <name type="scientific">Arundo donax</name>
    <name type="common">Giant reed</name>
    <name type="synonym">Donax arundinaceus</name>
    <dbReference type="NCBI Taxonomy" id="35708"/>
    <lineage>
        <taxon>Eukaryota</taxon>
        <taxon>Viridiplantae</taxon>
        <taxon>Streptophyta</taxon>
        <taxon>Embryophyta</taxon>
        <taxon>Tracheophyta</taxon>
        <taxon>Spermatophyta</taxon>
        <taxon>Magnoliopsida</taxon>
        <taxon>Liliopsida</taxon>
        <taxon>Poales</taxon>
        <taxon>Poaceae</taxon>
        <taxon>PACMAD clade</taxon>
        <taxon>Arundinoideae</taxon>
        <taxon>Arundineae</taxon>
        <taxon>Arundo</taxon>
    </lineage>
</organism>
<evidence type="ECO:0000313" key="1">
    <source>
        <dbReference type="EMBL" id="JAE36738.1"/>
    </source>
</evidence>
<dbReference type="AlphaFoldDB" id="A0A0A9HV04"/>
<proteinExistence type="predicted"/>
<protein>
    <submittedName>
        <fullName evidence="1">Uncharacterized protein</fullName>
    </submittedName>
</protein>
<sequence>MYVVMEIVVIMFNLHVVFTNNLGYSFSKICMCLLMTGLDLCARMKKKALYYHHTALVTPILN</sequence>
<name>A0A0A9HV04_ARUDO</name>
<accession>A0A0A9HV04</accession>
<dbReference type="EMBL" id="GBRH01161158">
    <property type="protein sequence ID" value="JAE36738.1"/>
    <property type="molecule type" value="Transcribed_RNA"/>
</dbReference>
<reference evidence="1" key="2">
    <citation type="journal article" date="2015" name="Data Brief">
        <title>Shoot transcriptome of the giant reed, Arundo donax.</title>
        <authorList>
            <person name="Barrero R.A."/>
            <person name="Guerrero F.D."/>
            <person name="Moolhuijzen P."/>
            <person name="Goolsby J.A."/>
            <person name="Tidwell J."/>
            <person name="Bellgard S.E."/>
            <person name="Bellgard M.I."/>
        </authorList>
    </citation>
    <scope>NUCLEOTIDE SEQUENCE</scope>
    <source>
        <tissue evidence="1">Shoot tissue taken approximately 20 cm above the soil surface</tissue>
    </source>
</reference>
<reference evidence="1" key="1">
    <citation type="submission" date="2014-09" db="EMBL/GenBank/DDBJ databases">
        <authorList>
            <person name="Magalhaes I.L.F."/>
            <person name="Oliveira U."/>
            <person name="Santos F.R."/>
            <person name="Vidigal T.H.D.A."/>
            <person name="Brescovit A.D."/>
            <person name="Santos A.J."/>
        </authorList>
    </citation>
    <scope>NUCLEOTIDE SEQUENCE</scope>
    <source>
        <tissue evidence="1">Shoot tissue taken approximately 20 cm above the soil surface</tissue>
    </source>
</reference>